<organism evidence="2 3">
    <name type="scientific">Tepidibacillus decaturensis</name>
    <dbReference type="NCBI Taxonomy" id="1413211"/>
    <lineage>
        <taxon>Bacteria</taxon>
        <taxon>Bacillati</taxon>
        <taxon>Bacillota</taxon>
        <taxon>Bacilli</taxon>
        <taxon>Bacillales</taxon>
        <taxon>Bacillaceae</taxon>
        <taxon>Tepidibacillus</taxon>
    </lineage>
</organism>
<accession>A0A135L218</accession>
<protein>
    <submittedName>
        <fullName evidence="2">Cytosolic protein</fullName>
    </submittedName>
</protein>
<dbReference type="RefSeq" id="WP_068722876.1">
    <property type="nucleotide sequence ID" value="NZ_LSKU01000001.1"/>
</dbReference>
<proteinExistence type="predicted"/>
<dbReference type="Pfam" id="PF09660">
    <property type="entry name" value="DUF2397"/>
    <property type="match status" value="1"/>
</dbReference>
<dbReference type="EMBL" id="LSKU01000001">
    <property type="protein sequence ID" value="KXG42947.1"/>
    <property type="molecule type" value="Genomic_DNA"/>
</dbReference>
<evidence type="ECO:0000313" key="2">
    <source>
        <dbReference type="EMBL" id="KXG42947.1"/>
    </source>
</evidence>
<gene>
    <name evidence="2" type="ORF">U473_02075</name>
</gene>
<sequence>MNDQMLRAISEVTYLTTDNAWRYRSILRYFYQQHERLRHYLFPEEIYEYLKQNFHFQEYTEEQLQNDLNQLVQWKNIIPRQETGRVNSIEDFKKKKFRYQATPYTIEIERMVQGLEKLGDSFGGSLEKTLFDRLLESLYQLTAYHENPFHKGKREYDVDKLDNEALYRLWEDMFDQFRKMAENATDYIAYLKSEKVEEVMMTETFLAFKDALTEYLRNFMSALQRSSFKIESVLHDTKTDFIEHVANRIATYQLSIPRLINLPNEQDLIQQSIDQWQSLQKWFLGENGRESELSFLQNETNETIRRMTRFAQRIGERSQNFRSRRKDYLHLAKWFAEMQDIQEAHKLSSVVFGVFHTRHFQTDGIETEDIYSEVWDQPPTIFTLKPRIKQYKEKTRPGIIVNKEREKKETLQQYLLEKEAEQKMMEQIMNQDRIVLSQLTIVDPYVRKTLLNWIAKAMGNKEQIGKTETGRRFKLLQLNDSMIQLESEDGWLRMPNYVFYFID</sequence>
<keyword evidence="1" id="KW-0175">Coiled coil</keyword>
<dbReference type="STRING" id="1413211.U473_02075"/>
<feature type="coiled-coil region" evidence="1">
    <location>
        <begin position="401"/>
        <end position="431"/>
    </location>
</feature>
<dbReference type="Proteomes" id="UP000070352">
    <property type="component" value="Unassembled WGS sequence"/>
</dbReference>
<evidence type="ECO:0000256" key="1">
    <source>
        <dbReference type="SAM" id="Coils"/>
    </source>
</evidence>
<reference evidence="2 3" key="1">
    <citation type="submission" date="2016-02" db="EMBL/GenBank/DDBJ databases">
        <title>Draft Genome for Tepidibacillus decaturensis nov. sp. Strain Z9, an Anaerobic, Moderately Thermophilic and Heterotrophic Bacterium from Deep Subsurface of the Illinois Basin, USA.</title>
        <authorList>
            <person name="Dong Y."/>
            <person name="Chang J.Y."/>
            <person name="Sanford R."/>
            <person name="Fouke B.W."/>
        </authorList>
    </citation>
    <scope>NUCLEOTIDE SEQUENCE [LARGE SCALE GENOMIC DNA]</scope>
    <source>
        <strain evidence="2 3">Z9</strain>
    </source>
</reference>
<dbReference type="InterPro" id="IPR013493">
    <property type="entry name" value="CHP02677"/>
</dbReference>
<dbReference type="OrthoDB" id="1639410at2"/>
<evidence type="ECO:0000313" key="3">
    <source>
        <dbReference type="Proteomes" id="UP000070352"/>
    </source>
</evidence>
<dbReference type="AlphaFoldDB" id="A0A135L218"/>
<dbReference type="NCBIfam" id="TIGR02677">
    <property type="entry name" value="TIGR02677 family protein"/>
    <property type="match status" value="1"/>
</dbReference>
<name>A0A135L218_9BACI</name>
<comment type="caution">
    <text evidence="2">The sequence shown here is derived from an EMBL/GenBank/DDBJ whole genome shotgun (WGS) entry which is preliminary data.</text>
</comment>
<keyword evidence="3" id="KW-1185">Reference proteome</keyword>